<organism evidence="1 4">
    <name type="scientific">Arabidopsis thaliana</name>
    <name type="common">Mouse-ear cress</name>
    <dbReference type="NCBI Taxonomy" id="3702"/>
    <lineage>
        <taxon>Eukaryota</taxon>
        <taxon>Viridiplantae</taxon>
        <taxon>Streptophyta</taxon>
        <taxon>Embryophyta</taxon>
        <taxon>Tracheophyta</taxon>
        <taxon>Spermatophyta</taxon>
        <taxon>Magnoliopsida</taxon>
        <taxon>eudicotyledons</taxon>
        <taxon>Gunneridae</taxon>
        <taxon>Pentapetalae</taxon>
        <taxon>rosids</taxon>
        <taxon>malvids</taxon>
        <taxon>Brassicales</taxon>
        <taxon>Brassicaceae</taxon>
        <taxon>Camelineae</taxon>
        <taxon>Arabidopsis</taxon>
    </lineage>
</organism>
<dbReference type="EMBL" id="CACSHJ010000096">
    <property type="protein sequence ID" value="CAA0405314.1"/>
    <property type="molecule type" value="Genomic_DNA"/>
</dbReference>
<evidence type="ECO:0000313" key="1">
    <source>
        <dbReference type="EMBL" id="CAA0405314.1"/>
    </source>
</evidence>
<evidence type="ECO:0000313" key="2">
    <source>
        <dbReference type="EMBL" id="VYS68174.1"/>
    </source>
</evidence>
<accession>A0A5S9Y7V7</accession>
<protein>
    <submittedName>
        <fullName evidence="1">Uncharacterized protein</fullName>
    </submittedName>
</protein>
<dbReference type="AlphaFoldDB" id="A0A5S9Y7V7"/>
<evidence type="ECO:0000313" key="4">
    <source>
        <dbReference type="Proteomes" id="UP000434276"/>
    </source>
</evidence>
<evidence type="ECO:0000313" key="3">
    <source>
        <dbReference type="Proteomes" id="UP000426265"/>
    </source>
</evidence>
<gene>
    <name evidence="2" type="ORF">AN1_LOCUS23568</name>
    <name evidence="1" type="ORF">C24_LOCUS23445</name>
</gene>
<dbReference type="Proteomes" id="UP000426265">
    <property type="component" value="Unassembled WGS sequence"/>
</dbReference>
<dbReference type="EMBL" id="CACRSJ010000110">
    <property type="protein sequence ID" value="VYS68174.1"/>
    <property type="molecule type" value="Genomic_DNA"/>
</dbReference>
<reference evidence="1 4" key="1">
    <citation type="submission" date="2019-12" db="EMBL/GenBank/DDBJ databases">
        <authorList>
            <person name="Jiao W.-B."/>
            <person name="Schneeberger K."/>
        </authorList>
    </citation>
    <scope>NUCLEOTIDE SEQUENCE [LARGE SCALE GENOMIC DNA]</scope>
    <source>
        <strain evidence="3">cv. An-1</strain>
        <strain evidence="4">cv. C24</strain>
    </source>
</reference>
<name>A0A5S9Y7V7_ARATH</name>
<accession>A0A654G5M5</accession>
<sequence length="60" mass="6547">MARLKRILYAYQVPIVPHPSHPVLLSLLATHTYSCFISEIVASQMFPSASASSADKKVSS</sequence>
<dbReference type="Proteomes" id="UP000434276">
    <property type="component" value="Unassembled WGS sequence"/>
</dbReference>
<proteinExistence type="predicted"/>